<reference evidence="2 3" key="1">
    <citation type="submission" date="2020-04" db="EMBL/GenBank/DDBJ databases">
        <title>Plant Genome Project.</title>
        <authorList>
            <person name="Zhang R.-G."/>
        </authorList>
    </citation>
    <scope>NUCLEOTIDE SEQUENCE [LARGE SCALE GENOMIC DNA]</scope>
    <source>
        <strain evidence="2">YNK0</strain>
        <tissue evidence="2">Leaf</tissue>
    </source>
</reference>
<dbReference type="AlphaFoldDB" id="A0A834ZJ57"/>
<gene>
    <name evidence="2" type="ORF">HHK36_008755</name>
</gene>
<protein>
    <submittedName>
        <fullName evidence="2">Uncharacterized protein</fullName>
    </submittedName>
</protein>
<dbReference type="OrthoDB" id="10516849at2759"/>
<evidence type="ECO:0000256" key="1">
    <source>
        <dbReference type="SAM" id="MobiDB-lite"/>
    </source>
</evidence>
<evidence type="ECO:0000313" key="3">
    <source>
        <dbReference type="Proteomes" id="UP000655225"/>
    </source>
</evidence>
<feature type="region of interest" description="Disordered" evidence="1">
    <location>
        <begin position="46"/>
        <end position="93"/>
    </location>
</feature>
<feature type="compositionally biased region" description="Polar residues" evidence="1">
    <location>
        <begin position="73"/>
        <end position="85"/>
    </location>
</feature>
<dbReference type="Proteomes" id="UP000655225">
    <property type="component" value="Unassembled WGS sequence"/>
</dbReference>
<sequence length="93" mass="10193">MRLTEARRGQDYCKHLSKIIGKTQNNLSDFNVLKVLFELLSSPFNSGLSPDYIPSSPQYSPSAGYSPTAPGYSPSSTSQYTPQLSNKDDSSAR</sequence>
<dbReference type="EMBL" id="JABCRI010000005">
    <property type="protein sequence ID" value="KAF8406665.1"/>
    <property type="molecule type" value="Genomic_DNA"/>
</dbReference>
<evidence type="ECO:0000313" key="2">
    <source>
        <dbReference type="EMBL" id="KAF8406665.1"/>
    </source>
</evidence>
<accession>A0A834ZJ57</accession>
<proteinExistence type="predicted"/>
<feature type="compositionally biased region" description="Polar residues" evidence="1">
    <location>
        <begin position="55"/>
        <end position="65"/>
    </location>
</feature>
<name>A0A834ZJ57_TETSI</name>
<comment type="caution">
    <text evidence="2">The sequence shown here is derived from an EMBL/GenBank/DDBJ whole genome shotgun (WGS) entry which is preliminary data.</text>
</comment>
<keyword evidence="3" id="KW-1185">Reference proteome</keyword>
<organism evidence="2 3">
    <name type="scientific">Tetracentron sinense</name>
    <name type="common">Spur-leaf</name>
    <dbReference type="NCBI Taxonomy" id="13715"/>
    <lineage>
        <taxon>Eukaryota</taxon>
        <taxon>Viridiplantae</taxon>
        <taxon>Streptophyta</taxon>
        <taxon>Embryophyta</taxon>
        <taxon>Tracheophyta</taxon>
        <taxon>Spermatophyta</taxon>
        <taxon>Magnoliopsida</taxon>
        <taxon>Trochodendrales</taxon>
        <taxon>Trochodendraceae</taxon>
        <taxon>Tetracentron</taxon>
    </lineage>
</organism>